<comment type="caution">
    <text evidence="2">The sequence shown here is derived from an EMBL/GenBank/DDBJ whole genome shotgun (WGS) entry which is preliminary data.</text>
</comment>
<dbReference type="InterPro" id="IPR053844">
    <property type="entry name" value="AH_C"/>
</dbReference>
<feature type="domain" description="Allophanate hydrolase C-terminal" evidence="1">
    <location>
        <begin position="1"/>
        <end position="56"/>
    </location>
</feature>
<gene>
    <name evidence="2" type="ORF">ACFVKH_06920</name>
</gene>
<keyword evidence="3" id="KW-1185">Reference proteome</keyword>
<dbReference type="Gene3D" id="3.10.490.10">
    <property type="entry name" value="Gamma-glutamyl cyclotransferase-like"/>
    <property type="match status" value="1"/>
</dbReference>
<accession>A0ABW6ICU0</accession>
<dbReference type="EMBL" id="JBHZOL010000046">
    <property type="protein sequence ID" value="MFE4105998.1"/>
    <property type="molecule type" value="Genomic_DNA"/>
</dbReference>
<feature type="non-terminal residue" evidence="2">
    <location>
        <position position="1"/>
    </location>
</feature>
<proteinExistence type="predicted"/>
<name>A0ABW6ICU0_9CYAN</name>
<organism evidence="2 3">
    <name type="scientific">Almyronema epifaneia S1</name>
    <dbReference type="NCBI Taxonomy" id="2991925"/>
    <lineage>
        <taxon>Bacteria</taxon>
        <taxon>Bacillati</taxon>
        <taxon>Cyanobacteriota</taxon>
        <taxon>Cyanophyceae</taxon>
        <taxon>Nodosilineales</taxon>
        <taxon>Nodosilineaceae</taxon>
        <taxon>Almyronema</taxon>
        <taxon>Almyronema epifaneia</taxon>
    </lineage>
</organism>
<dbReference type="Pfam" id="PF21986">
    <property type="entry name" value="AH_C"/>
    <property type="match status" value="1"/>
</dbReference>
<evidence type="ECO:0000313" key="3">
    <source>
        <dbReference type="Proteomes" id="UP001600165"/>
    </source>
</evidence>
<evidence type="ECO:0000259" key="1">
    <source>
        <dbReference type="Pfam" id="PF21986"/>
    </source>
</evidence>
<sequence>IPPAGLGQILLQEPPGLAIGKVKLDTGEIVLGVIGEAIACQDQTEITQFGGWRAYIDSLQAISGVKDPVS</sequence>
<evidence type="ECO:0000313" key="2">
    <source>
        <dbReference type="EMBL" id="MFE4105998.1"/>
    </source>
</evidence>
<protein>
    <submittedName>
        <fullName evidence="2">Glutamyl-tRNA amidotransferase</fullName>
    </submittedName>
</protein>
<reference evidence="2 3" key="1">
    <citation type="submission" date="2024-10" db="EMBL/GenBank/DDBJ databases">
        <authorList>
            <person name="Ratan Roy A."/>
            <person name="Morales Sandoval P.H."/>
            <person name="De Los Santos Villalobos S."/>
            <person name="Chakraborty S."/>
            <person name="Mukherjee J."/>
        </authorList>
    </citation>
    <scope>NUCLEOTIDE SEQUENCE [LARGE SCALE GENOMIC DNA]</scope>
    <source>
        <strain evidence="2 3">S1</strain>
    </source>
</reference>
<dbReference type="Proteomes" id="UP001600165">
    <property type="component" value="Unassembled WGS sequence"/>
</dbReference>